<proteinExistence type="predicted"/>
<feature type="region of interest" description="Disordered" evidence="1">
    <location>
        <begin position="36"/>
        <end position="58"/>
    </location>
</feature>
<sequence length="146" mass="16154">MAREPVEAADLPELSISPEKVCFIVVKVREFDAKDEQTIPDSGSNPSDDHMYSVLEDNPDDPVVEEITSLIDDMNVDEQVDLVALAWLGRGDGTIAEWADIRAEAARAHNNKTAEYLLGLPLLADYLEEALSQFDMSCADFELGRL</sequence>
<evidence type="ECO:0000313" key="2">
    <source>
        <dbReference type="EMBL" id="RCW20056.1"/>
    </source>
</evidence>
<dbReference type="Pfam" id="PF12616">
    <property type="entry name" value="DUF3775"/>
    <property type="match status" value="1"/>
</dbReference>
<gene>
    <name evidence="2" type="ORF">DFR48_11661</name>
</gene>
<evidence type="ECO:0000256" key="1">
    <source>
        <dbReference type="SAM" id="MobiDB-lite"/>
    </source>
</evidence>
<protein>
    <submittedName>
        <fullName evidence="2">Uncharacterized protein DUF3775</fullName>
    </submittedName>
</protein>
<dbReference type="RefSeq" id="WP_210206026.1">
    <property type="nucleotide sequence ID" value="NZ_QPIX01000016.1"/>
</dbReference>
<evidence type="ECO:0000313" key="3">
    <source>
        <dbReference type="Proteomes" id="UP000252582"/>
    </source>
</evidence>
<organism evidence="2 3">
    <name type="scientific">Ciceribacter lividus</name>
    <dbReference type="NCBI Taxonomy" id="1197950"/>
    <lineage>
        <taxon>Bacteria</taxon>
        <taxon>Pseudomonadati</taxon>
        <taxon>Pseudomonadota</taxon>
        <taxon>Alphaproteobacteria</taxon>
        <taxon>Hyphomicrobiales</taxon>
        <taxon>Rhizobiaceae</taxon>
        <taxon>Ciceribacter</taxon>
    </lineage>
</organism>
<keyword evidence="3" id="KW-1185">Reference proteome</keyword>
<dbReference type="Proteomes" id="UP000252582">
    <property type="component" value="Unassembled WGS sequence"/>
</dbReference>
<name>A0A6I7HGY6_9HYPH</name>
<dbReference type="EMBL" id="QPIX01000016">
    <property type="protein sequence ID" value="RCW20056.1"/>
    <property type="molecule type" value="Genomic_DNA"/>
</dbReference>
<dbReference type="AlphaFoldDB" id="A0A6I7HGY6"/>
<dbReference type="InterPro" id="IPR022254">
    <property type="entry name" value="DUF3775"/>
</dbReference>
<comment type="caution">
    <text evidence="2">The sequence shown here is derived from an EMBL/GenBank/DDBJ whole genome shotgun (WGS) entry which is preliminary data.</text>
</comment>
<accession>A0A6I7HGY6</accession>
<reference evidence="2 3" key="1">
    <citation type="submission" date="2018-07" db="EMBL/GenBank/DDBJ databases">
        <title>Genomic Encyclopedia of Type Strains, Phase IV (KMG-IV): sequencing the most valuable type-strain genomes for metagenomic binning, comparative biology and taxonomic classification.</title>
        <authorList>
            <person name="Goeker M."/>
        </authorList>
    </citation>
    <scope>NUCLEOTIDE SEQUENCE [LARGE SCALE GENOMIC DNA]</scope>
    <source>
        <strain evidence="2 3">DSM 25528</strain>
    </source>
</reference>